<sequence>MFGQRSRSSHNKKKKATRGKLSIDTACAVQKTVFPYESRVPELKFVSFEESHARTEQAQLGQLGSKTPVYAGAEKVVATGLQGHHPSVRSQRGDLAVATPAVQHGQSIGGLYSKRGPVGRKPEPLKIDRAAVDATATTYGLEVATPRIVITPARDNFYGSQALQVKGHRPASSVYSHYTNCISTSTAPPVPPLPFAGTGSAGLKSRFSAVTATTTFEDVSPLEATEKPIPALTPGLPTPRRSKGWWTILSPFSAKSTIQSFWRSPSPIEESTPVLQHAATMGEADPGVARGEVDRLNGEVRHSAPGEGLTESMNEKMPQRSLTAPAALHGVPRAFDMYFIPSTGLAAAYFDVARRFPSWYPHESQERSLVSPGWSPSQSVYVSPRNKDGHSYRANETTSKAATPDAAEIAQERDASEGTLSPTAKYAAREAIFTTPSADELRTPPVVRSTPVRGTTQTTDTSIMSPLSATPEIQQAHLGMPIGPTSSFGEQREIAVSRAPTPSALDDDVLVRKEEDFMPSRSPPEPQNVTRMRVTHVRHDSYGLGISDDGKNQLFPPPVYVDERPQLVTDRFGQLTVRSPGGEKPRQSWYRRHFWLLAFFTGVIMLVLIIVLAIFVPQKHNDVAVETSWLNLTGFPAIPIGVSTIIQPGMKNSRDTCVKGPIWSCLPPPSAAATDDLPNFRLEIRTQKMTNSKLTTRSSWKDYIYAALPTPPGNEDRMYLGRTTDNVSKPYEGEETPFYISLLDAVALQPSSHLQKRSSNFSYPYPTTATSDDDDDDENDDDDNKKTKIDTSAASKLPRAAVTPDGKPEDSILYPHVSAQPLRLYNRGEETEHYSFYTYFERSIYIESLESSRSSQPWNTTENNNITTNVPLSSASAVCTFSQTRLLIQIWTRRGLLSNATLSSSGNGSVVAASSTANSMAFPGSFPYPVTVTIDRHGGSSAKQKGVYCYGIEDGTEKVDSNVKGWIWEDRSAGGKLIDPAEVPGERNGELEGRDDEDAMKASQNAGEGMDGGTGGCFCQWGNGH</sequence>
<evidence type="ECO:0000256" key="2">
    <source>
        <dbReference type="SAM" id="Phobius"/>
    </source>
</evidence>
<evidence type="ECO:0000313" key="3">
    <source>
        <dbReference type="EMBL" id="KAF2212452.1"/>
    </source>
</evidence>
<keyword evidence="2" id="KW-0812">Transmembrane</keyword>
<feature type="transmembrane region" description="Helical" evidence="2">
    <location>
        <begin position="628"/>
        <end position="646"/>
    </location>
</feature>
<feature type="compositionally biased region" description="Basic residues" evidence="1">
    <location>
        <begin position="7"/>
        <end position="18"/>
    </location>
</feature>
<name>A0A6A6FGB1_9PEZI</name>
<keyword evidence="2" id="KW-0472">Membrane</keyword>
<evidence type="ECO:0000256" key="1">
    <source>
        <dbReference type="SAM" id="MobiDB-lite"/>
    </source>
</evidence>
<protein>
    <recommendedName>
        <fullName evidence="5">Glycoprotease family protein</fullName>
    </recommendedName>
</protein>
<feature type="compositionally biased region" description="Polar residues" evidence="1">
    <location>
        <begin position="452"/>
        <end position="463"/>
    </location>
</feature>
<gene>
    <name evidence="3" type="ORF">CERZMDRAFT_97720</name>
</gene>
<keyword evidence="4" id="KW-1185">Reference proteome</keyword>
<proteinExistence type="predicted"/>
<feature type="region of interest" description="Disordered" evidence="1">
    <location>
        <begin position="756"/>
        <end position="813"/>
    </location>
</feature>
<evidence type="ECO:0000313" key="4">
    <source>
        <dbReference type="Proteomes" id="UP000799539"/>
    </source>
</evidence>
<keyword evidence="2" id="KW-1133">Transmembrane helix</keyword>
<feature type="region of interest" description="Disordered" evidence="1">
    <location>
        <begin position="1"/>
        <end position="20"/>
    </location>
</feature>
<feature type="compositionally biased region" description="Polar residues" evidence="1">
    <location>
        <begin position="756"/>
        <end position="770"/>
    </location>
</feature>
<accession>A0A6A6FGB1</accession>
<reference evidence="3" key="1">
    <citation type="journal article" date="2020" name="Stud. Mycol.">
        <title>101 Dothideomycetes genomes: a test case for predicting lifestyles and emergence of pathogens.</title>
        <authorList>
            <person name="Haridas S."/>
            <person name="Albert R."/>
            <person name="Binder M."/>
            <person name="Bloem J."/>
            <person name="Labutti K."/>
            <person name="Salamov A."/>
            <person name="Andreopoulos B."/>
            <person name="Baker S."/>
            <person name="Barry K."/>
            <person name="Bills G."/>
            <person name="Bluhm B."/>
            <person name="Cannon C."/>
            <person name="Castanera R."/>
            <person name="Culley D."/>
            <person name="Daum C."/>
            <person name="Ezra D."/>
            <person name="Gonzalez J."/>
            <person name="Henrissat B."/>
            <person name="Kuo A."/>
            <person name="Liang C."/>
            <person name="Lipzen A."/>
            <person name="Lutzoni F."/>
            <person name="Magnuson J."/>
            <person name="Mondo S."/>
            <person name="Nolan M."/>
            <person name="Ohm R."/>
            <person name="Pangilinan J."/>
            <person name="Park H.-J."/>
            <person name="Ramirez L."/>
            <person name="Alfaro M."/>
            <person name="Sun H."/>
            <person name="Tritt A."/>
            <person name="Yoshinaga Y."/>
            <person name="Zwiers L.-H."/>
            <person name="Turgeon B."/>
            <person name="Goodwin S."/>
            <person name="Spatafora J."/>
            <person name="Crous P."/>
            <person name="Grigoriev I."/>
        </authorList>
    </citation>
    <scope>NUCLEOTIDE SEQUENCE</scope>
    <source>
        <strain evidence="3">SCOH1-5</strain>
    </source>
</reference>
<feature type="region of interest" description="Disordered" evidence="1">
    <location>
        <begin position="980"/>
        <end position="1014"/>
    </location>
</feature>
<feature type="region of interest" description="Disordered" evidence="1">
    <location>
        <begin position="365"/>
        <end position="405"/>
    </location>
</feature>
<feature type="transmembrane region" description="Helical" evidence="2">
    <location>
        <begin position="594"/>
        <end position="616"/>
    </location>
</feature>
<dbReference type="OrthoDB" id="10259622at2759"/>
<dbReference type="EMBL" id="ML992673">
    <property type="protein sequence ID" value="KAF2212452.1"/>
    <property type="molecule type" value="Genomic_DNA"/>
</dbReference>
<evidence type="ECO:0008006" key="5">
    <source>
        <dbReference type="Google" id="ProtNLM"/>
    </source>
</evidence>
<organism evidence="3 4">
    <name type="scientific">Cercospora zeae-maydis SCOH1-5</name>
    <dbReference type="NCBI Taxonomy" id="717836"/>
    <lineage>
        <taxon>Eukaryota</taxon>
        <taxon>Fungi</taxon>
        <taxon>Dikarya</taxon>
        <taxon>Ascomycota</taxon>
        <taxon>Pezizomycotina</taxon>
        <taxon>Dothideomycetes</taxon>
        <taxon>Dothideomycetidae</taxon>
        <taxon>Mycosphaerellales</taxon>
        <taxon>Mycosphaerellaceae</taxon>
        <taxon>Cercospora</taxon>
    </lineage>
</organism>
<dbReference type="AlphaFoldDB" id="A0A6A6FGB1"/>
<dbReference type="Proteomes" id="UP000799539">
    <property type="component" value="Unassembled WGS sequence"/>
</dbReference>
<feature type="compositionally biased region" description="Acidic residues" evidence="1">
    <location>
        <begin position="771"/>
        <end position="782"/>
    </location>
</feature>
<feature type="region of interest" description="Disordered" evidence="1">
    <location>
        <begin position="441"/>
        <end position="463"/>
    </location>
</feature>